<evidence type="ECO:0000256" key="1">
    <source>
        <dbReference type="SAM" id="Coils"/>
    </source>
</evidence>
<dbReference type="AlphaFoldDB" id="A0AAD6Y0X5"/>
<accession>A0AAD6Y0X5</accession>
<sequence>MSHAHSSRRVEPKTTPGDQSHLVTNGESPKRCLAIPIQSQPPKSPCPDLLLNNLTPTDFQLHQIRKSIQGADEDIRRLQDAIDQLSTQIGALQSFVERHRGVASAVRRLPSEILFEIFTHSLNTNRSSFHPKNALTDIIRVCARWRAVALASPLLWRHFVFDSELSSGKKAKVLQKTSLQLQWSGQTPLSVQFLGNLFEVDLLGTLLAVSSRWQSATLRLPTGYYDRLFTSRVDFTILKELTLKFEYSLCIGDATVFVSSLPSLVDLTLHMGFNDIPCGFKSIWAQLLECTLVQCNFKDILPILPLFSTETRLSIRGCDSRDRDLAPVQLATSILSQLAIPTLLLDSWYDKCFTDFLGAVAAPRLKTFVVREPHHSPRLLQFITTFLGNSSCTLTHLALRKFTSLPDLLTLLKLPQTRHIFALDIDLMFIPYIPIIDALAKHDIVSNLRSLTLRNSESVGDAGVLALHASRRPTLQQLWLQRRTNELPLSQTALQALKSDGLEVVIFEQLDYW</sequence>
<protein>
    <recommendedName>
        <fullName evidence="3">F-box domain-containing protein</fullName>
    </recommendedName>
</protein>
<organism evidence="4 5">
    <name type="scientific">Mycena pura</name>
    <dbReference type="NCBI Taxonomy" id="153505"/>
    <lineage>
        <taxon>Eukaryota</taxon>
        <taxon>Fungi</taxon>
        <taxon>Dikarya</taxon>
        <taxon>Basidiomycota</taxon>
        <taxon>Agaricomycotina</taxon>
        <taxon>Agaricomycetes</taxon>
        <taxon>Agaricomycetidae</taxon>
        <taxon>Agaricales</taxon>
        <taxon>Marasmiineae</taxon>
        <taxon>Mycenaceae</taxon>
        <taxon>Mycena</taxon>
    </lineage>
</organism>
<dbReference type="Pfam" id="PF12937">
    <property type="entry name" value="F-box-like"/>
    <property type="match status" value="1"/>
</dbReference>
<dbReference type="Gene3D" id="1.20.1280.50">
    <property type="match status" value="1"/>
</dbReference>
<keyword evidence="5" id="KW-1185">Reference proteome</keyword>
<evidence type="ECO:0000259" key="3">
    <source>
        <dbReference type="Pfam" id="PF12937"/>
    </source>
</evidence>
<evidence type="ECO:0000313" key="4">
    <source>
        <dbReference type="EMBL" id="KAJ7193940.1"/>
    </source>
</evidence>
<evidence type="ECO:0000313" key="5">
    <source>
        <dbReference type="Proteomes" id="UP001219525"/>
    </source>
</evidence>
<feature type="region of interest" description="Disordered" evidence="2">
    <location>
        <begin position="1"/>
        <end position="29"/>
    </location>
</feature>
<dbReference type="Gene3D" id="3.80.10.10">
    <property type="entry name" value="Ribonuclease Inhibitor"/>
    <property type="match status" value="1"/>
</dbReference>
<proteinExistence type="predicted"/>
<dbReference type="InterPro" id="IPR032675">
    <property type="entry name" value="LRR_dom_sf"/>
</dbReference>
<name>A0AAD6Y0X5_9AGAR</name>
<evidence type="ECO:0000256" key="2">
    <source>
        <dbReference type="SAM" id="MobiDB-lite"/>
    </source>
</evidence>
<dbReference type="InterPro" id="IPR001810">
    <property type="entry name" value="F-box_dom"/>
</dbReference>
<dbReference type="SUPFAM" id="SSF52047">
    <property type="entry name" value="RNI-like"/>
    <property type="match status" value="1"/>
</dbReference>
<reference evidence="4" key="1">
    <citation type="submission" date="2023-03" db="EMBL/GenBank/DDBJ databases">
        <title>Massive genome expansion in bonnet fungi (Mycena s.s.) driven by repeated elements and novel gene families across ecological guilds.</title>
        <authorList>
            <consortium name="Lawrence Berkeley National Laboratory"/>
            <person name="Harder C.B."/>
            <person name="Miyauchi S."/>
            <person name="Viragh M."/>
            <person name="Kuo A."/>
            <person name="Thoen E."/>
            <person name="Andreopoulos B."/>
            <person name="Lu D."/>
            <person name="Skrede I."/>
            <person name="Drula E."/>
            <person name="Henrissat B."/>
            <person name="Morin E."/>
            <person name="Kohler A."/>
            <person name="Barry K."/>
            <person name="LaButti K."/>
            <person name="Morin E."/>
            <person name="Salamov A."/>
            <person name="Lipzen A."/>
            <person name="Mereny Z."/>
            <person name="Hegedus B."/>
            <person name="Baldrian P."/>
            <person name="Stursova M."/>
            <person name="Weitz H."/>
            <person name="Taylor A."/>
            <person name="Grigoriev I.V."/>
            <person name="Nagy L.G."/>
            <person name="Martin F."/>
            <person name="Kauserud H."/>
        </authorList>
    </citation>
    <scope>NUCLEOTIDE SEQUENCE</scope>
    <source>
        <strain evidence="4">9144</strain>
    </source>
</reference>
<feature type="coiled-coil region" evidence="1">
    <location>
        <begin position="61"/>
        <end position="88"/>
    </location>
</feature>
<feature type="domain" description="F-box" evidence="3">
    <location>
        <begin position="107"/>
        <end position="161"/>
    </location>
</feature>
<comment type="caution">
    <text evidence="4">The sequence shown here is derived from an EMBL/GenBank/DDBJ whole genome shotgun (WGS) entry which is preliminary data.</text>
</comment>
<dbReference type="EMBL" id="JARJCW010000103">
    <property type="protein sequence ID" value="KAJ7193940.1"/>
    <property type="molecule type" value="Genomic_DNA"/>
</dbReference>
<gene>
    <name evidence="4" type="ORF">GGX14DRAFT_587395</name>
</gene>
<keyword evidence="1" id="KW-0175">Coiled coil</keyword>
<dbReference type="Proteomes" id="UP001219525">
    <property type="component" value="Unassembled WGS sequence"/>
</dbReference>
<feature type="compositionally biased region" description="Polar residues" evidence="2">
    <location>
        <begin position="16"/>
        <end position="27"/>
    </location>
</feature>